<organism evidence="1 2">
    <name type="scientific">Clunio marinus</name>
    <dbReference type="NCBI Taxonomy" id="568069"/>
    <lineage>
        <taxon>Eukaryota</taxon>
        <taxon>Metazoa</taxon>
        <taxon>Ecdysozoa</taxon>
        <taxon>Arthropoda</taxon>
        <taxon>Hexapoda</taxon>
        <taxon>Insecta</taxon>
        <taxon>Pterygota</taxon>
        <taxon>Neoptera</taxon>
        <taxon>Endopterygota</taxon>
        <taxon>Diptera</taxon>
        <taxon>Nematocera</taxon>
        <taxon>Chironomoidea</taxon>
        <taxon>Chironomidae</taxon>
        <taxon>Clunio</taxon>
    </lineage>
</organism>
<dbReference type="EMBL" id="CVRI01000048">
    <property type="protein sequence ID" value="CRK98979.1"/>
    <property type="molecule type" value="Genomic_DNA"/>
</dbReference>
<accession>A0A1J1IFI8</accession>
<dbReference type="InterPro" id="IPR053720">
    <property type="entry name" value="Psm_Assembly_Chaperone"/>
</dbReference>
<dbReference type="Proteomes" id="UP000183832">
    <property type="component" value="Unassembled WGS sequence"/>
</dbReference>
<gene>
    <name evidence="1" type="ORF">CLUMA_CG012201</name>
</gene>
<dbReference type="Pfam" id="PF10178">
    <property type="entry name" value="PAC3"/>
    <property type="match status" value="1"/>
</dbReference>
<evidence type="ECO:0000313" key="1">
    <source>
        <dbReference type="EMBL" id="CRK98979.1"/>
    </source>
</evidence>
<dbReference type="PANTHER" id="PTHR31051">
    <property type="entry name" value="PROTEASOME ASSEMBLY CHAPERONE 3"/>
    <property type="match status" value="1"/>
</dbReference>
<dbReference type="STRING" id="568069.A0A1J1IFI8"/>
<dbReference type="AlphaFoldDB" id="A0A1J1IFI8"/>
<reference evidence="1 2" key="1">
    <citation type="submission" date="2015-04" db="EMBL/GenBank/DDBJ databases">
        <authorList>
            <person name="Syromyatnikov M.Y."/>
            <person name="Popov V.N."/>
        </authorList>
    </citation>
    <scope>NUCLEOTIDE SEQUENCE [LARGE SCALE GENOMIC DNA]</scope>
</reference>
<dbReference type="GO" id="GO:0043248">
    <property type="term" value="P:proteasome assembly"/>
    <property type="evidence" value="ECO:0007669"/>
    <property type="project" value="InterPro"/>
</dbReference>
<dbReference type="PANTHER" id="PTHR31051:SF1">
    <property type="entry name" value="PROTEASOME ASSEMBLY CHAPERONE 3"/>
    <property type="match status" value="1"/>
</dbReference>
<proteinExistence type="predicted"/>
<dbReference type="OrthoDB" id="5839at2759"/>
<dbReference type="Gene3D" id="3.30.230.90">
    <property type="match status" value="1"/>
</dbReference>
<dbReference type="InterPro" id="IPR018788">
    <property type="entry name" value="Proteasome_assmbl_chp_3"/>
</dbReference>
<keyword evidence="2" id="KW-1185">Reference proteome</keyword>
<sequence length="134" mass="15401">MSANDSEIEKGFEFIEAHSINGIQTEFVVHKFMNKILLIITQFGKIGNFYSVNNQVFSDDNMISASNTKIFNIKHLFGPESIETEGAIRYLMNFIASERQEILVCFAVKNNDNLSKEFLDRVKDILLKIPIFMK</sequence>
<evidence type="ECO:0000313" key="2">
    <source>
        <dbReference type="Proteomes" id="UP000183832"/>
    </source>
</evidence>
<name>A0A1J1IFI8_9DIPT</name>
<protein>
    <submittedName>
        <fullName evidence="1">CLUMA_CG012201, isoform A</fullName>
    </submittedName>
</protein>